<dbReference type="EMBL" id="AP031322">
    <property type="protein sequence ID" value="BFH72549.1"/>
    <property type="molecule type" value="Genomic_DNA"/>
</dbReference>
<feature type="active site" description="Tele-AMP-histidine intermediate" evidence="1">
    <location>
        <position position="97"/>
    </location>
</feature>
<feature type="short sequence motif" description="Histidine triad motif" evidence="2 3">
    <location>
        <begin position="95"/>
        <end position="99"/>
    </location>
</feature>
<evidence type="ECO:0000259" key="4">
    <source>
        <dbReference type="PROSITE" id="PS51084"/>
    </source>
</evidence>
<dbReference type="PROSITE" id="PS51084">
    <property type="entry name" value="HIT_2"/>
    <property type="match status" value="1"/>
</dbReference>
<dbReference type="InterPro" id="IPR011146">
    <property type="entry name" value="HIT-like"/>
</dbReference>
<dbReference type="PROSITE" id="PS00892">
    <property type="entry name" value="HIT_1"/>
    <property type="match status" value="1"/>
</dbReference>
<dbReference type="InterPro" id="IPR036265">
    <property type="entry name" value="HIT-like_sf"/>
</dbReference>
<accession>A0AAT9GPC3</accession>
<dbReference type="InterPro" id="IPR039384">
    <property type="entry name" value="HINT"/>
</dbReference>
<evidence type="ECO:0000256" key="2">
    <source>
        <dbReference type="PIRSR" id="PIRSR601310-3"/>
    </source>
</evidence>
<dbReference type="Pfam" id="PF01230">
    <property type="entry name" value="HIT"/>
    <property type="match status" value="1"/>
</dbReference>
<dbReference type="GO" id="GO:0009150">
    <property type="term" value="P:purine ribonucleotide metabolic process"/>
    <property type="evidence" value="ECO:0007669"/>
    <property type="project" value="TreeGrafter"/>
</dbReference>
<dbReference type="PANTHER" id="PTHR47670:SF1">
    <property type="entry name" value="ADENYLYLSULFATASE HINT3"/>
    <property type="match status" value="1"/>
</dbReference>
<dbReference type="SUPFAM" id="SSF54197">
    <property type="entry name" value="HIT-like"/>
    <property type="match status" value="1"/>
</dbReference>
<dbReference type="KEGG" id="sjv:SJAV_04930"/>
<dbReference type="GO" id="GO:0047627">
    <property type="term" value="F:adenylylsulfatase activity"/>
    <property type="evidence" value="ECO:0007669"/>
    <property type="project" value="TreeGrafter"/>
</dbReference>
<evidence type="ECO:0000256" key="3">
    <source>
        <dbReference type="PROSITE-ProRule" id="PRU00464"/>
    </source>
</evidence>
<proteinExistence type="predicted"/>
<dbReference type="GO" id="GO:0006790">
    <property type="term" value="P:sulfur compound metabolic process"/>
    <property type="evidence" value="ECO:0007669"/>
    <property type="project" value="TreeGrafter"/>
</dbReference>
<organism evidence="5">
    <name type="scientific">Sulfurisphaera javensis</name>
    <dbReference type="NCBI Taxonomy" id="2049879"/>
    <lineage>
        <taxon>Archaea</taxon>
        <taxon>Thermoproteota</taxon>
        <taxon>Thermoprotei</taxon>
        <taxon>Sulfolobales</taxon>
        <taxon>Sulfolobaceae</taxon>
        <taxon>Sulfurisphaera</taxon>
    </lineage>
</organism>
<feature type="domain" description="HIT" evidence="4">
    <location>
        <begin position="3"/>
        <end position="110"/>
    </location>
</feature>
<dbReference type="AlphaFoldDB" id="A0AAT9GPC3"/>
<dbReference type="InterPro" id="IPR001310">
    <property type="entry name" value="Histidine_triad_HIT"/>
</dbReference>
<dbReference type="CDD" id="cd01277">
    <property type="entry name" value="HINT_subgroup"/>
    <property type="match status" value="1"/>
</dbReference>
<protein>
    <submittedName>
        <fullName evidence="5">HIT family protein</fullName>
    </submittedName>
</protein>
<dbReference type="PRINTS" id="PR00332">
    <property type="entry name" value="HISTRIAD"/>
</dbReference>
<gene>
    <name evidence="5" type="ORF">SJAV_04930</name>
</gene>
<dbReference type="RefSeq" id="WP_369610763.1">
    <property type="nucleotide sequence ID" value="NZ_AP031322.1"/>
</dbReference>
<dbReference type="GeneID" id="92353425"/>
<dbReference type="Gene3D" id="3.30.428.10">
    <property type="entry name" value="HIT-like"/>
    <property type="match status" value="1"/>
</dbReference>
<sequence>MCLFCGIINKELEGFFIYEDNNYVAILDKYPISPGHTLVIPKKHFENYLDADDNTLSELAKVVKIVSLGVKDAVKADGLRILTNIGESAGQVIFHLHIHVIPTWEGDYPELFKSFKPRREQSKEYYELLQKIIRESIEKLKRKTGDDKWG</sequence>
<dbReference type="InterPro" id="IPR019808">
    <property type="entry name" value="Histidine_triad_CS"/>
</dbReference>
<dbReference type="PANTHER" id="PTHR47670">
    <property type="entry name" value="ADENYLYLSULFATASE HINT3"/>
    <property type="match status" value="1"/>
</dbReference>
<name>A0AAT9GPC3_9CREN</name>
<evidence type="ECO:0000256" key="1">
    <source>
        <dbReference type="PIRSR" id="PIRSR601310-1"/>
    </source>
</evidence>
<reference evidence="5" key="1">
    <citation type="submission" date="2024-03" db="EMBL/GenBank/DDBJ databases">
        <title>Complete genome sequence of Sulfurisphaera javensis strain KD-1.</title>
        <authorList>
            <person name="Sakai H."/>
            <person name="Nur N."/>
            <person name="Suwanto A."/>
            <person name="Kurosawa N."/>
        </authorList>
    </citation>
    <scope>NUCLEOTIDE SEQUENCE</scope>
    <source>
        <strain evidence="5">KD-1</strain>
    </source>
</reference>
<evidence type="ECO:0000313" key="5">
    <source>
        <dbReference type="EMBL" id="BFH72549.1"/>
    </source>
</evidence>